<dbReference type="GO" id="GO:0016491">
    <property type="term" value="F:oxidoreductase activity"/>
    <property type="evidence" value="ECO:0007669"/>
    <property type="project" value="InterPro"/>
</dbReference>
<organism evidence="3 4">
    <name type="scientific">Porphyra umbilicalis</name>
    <name type="common">Purple laver</name>
    <name type="synonym">Red alga</name>
    <dbReference type="NCBI Taxonomy" id="2786"/>
    <lineage>
        <taxon>Eukaryota</taxon>
        <taxon>Rhodophyta</taxon>
        <taxon>Bangiophyceae</taxon>
        <taxon>Bangiales</taxon>
        <taxon>Bangiaceae</taxon>
        <taxon>Porphyra</taxon>
    </lineage>
</organism>
<evidence type="ECO:0000256" key="1">
    <source>
        <dbReference type="SAM" id="MobiDB-lite"/>
    </source>
</evidence>
<evidence type="ECO:0000313" key="4">
    <source>
        <dbReference type="Proteomes" id="UP000218209"/>
    </source>
</evidence>
<feature type="region of interest" description="Disordered" evidence="1">
    <location>
        <begin position="524"/>
        <end position="593"/>
    </location>
</feature>
<dbReference type="Pfam" id="PF01593">
    <property type="entry name" value="Amino_oxidase"/>
    <property type="match status" value="2"/>
</dbReference>
<dbReference type="Gene3D" id="3.50.50.60">
    <property type="entry name" value="FAD/NAD(P)-binding domain"/>
    <property type="match status" value="1"/>
</dbReference>
<feature type="compositionally biased region" description="Low complexity" evidence="1">
    <location>
        <begin position="536"/>
        <end position="548"/>
    </location>
</feature>
<dbReference type="AlphaFoldDB" id="A0A1X6NV63"/>
<feature type="domain" description="Amine oxidase" evidence="2">
    <location>
        <begin position="14"/>
        <end position="97"/>
    </location>
</feature>
<accession>A0A1X6NV63</accession>
<feature type="region of interest" description="Disordered" evidence="1">
    <location>
        <begin position="357"/>
        <end position="391"/>
    </location>
</feature>
<feature type="compositionally biased region" description="Gly residues" evidence="1">
    <location>
        <begin position="576"/>
        <end position="585"/>
    </location>
</feature>
<sequence>MVRLLRWHQANLEYGCAASVYDVSAVHWDQDDPYGFEGDHVLLRKGFRPILDGMTAGLEGVIHTSRAVTKIAWRSSARDGPAVVITTVDRVAARASKAAAAAAAAAAVAARGTPREATAAVSAAAAAAAAAMPPTLATEFDAVVITAPLGVLKAGDIAFSPPLPPKKQAAIRRLGCGGLMKVALSFPTVFWDQDDLFGMLPDDDDRRGEFYIWWNMAAVLDAPVLLAIVAEPSVGAMEAHPDAHILASAVAVLRRRFPACPDPTAATVTRWTADPWARGAYTHIPVGSSGADYDVLAEPVGRRLFFAGEHTCRTNPTTCASAYMSGLREAARVVDALGMKEMVTDAHAAQVAAHWGKGEPAGTGGAAAGVPTSAPEGGWAAAPARGGVGPAEARARTSPAAAVPLPPLLAAPGPPPPPPPSVLAAAGGGGGDGVPGGGVVGFGLVAPTSAMAAPVVTPPGAAPLAAAPVPPPPPPPAGVLDATNVLGGAQGVVAPPTAASIDRVPSTLAAAVVSHGAPMPLVVPGAATGRPSNGLASATTGEAGATGEPEAKRPRLGGGGASSGATCSQPPPPGGLPGVAGVGGGDPERPGSG</sequence>
<evidence type="ECO:0000259" key="2">
    <source>
        <dbReference type="Pfam" id="PF01593"/>
    </source>
</evidence>
<feature type="compositionally biased region" description="Low complexity" evidence="1">
    <location>
        <begin position="374"/>
        <end position="391"/>
    </location>
</feature>
<reference evidence="3 4" key="1">
    <citation type="submission" date="2017-03" db="EMBL/GenBank/DDBJ databases">
        <title>WGS assembly of Porphyra umbilicalis.</title>
        <authorList>
            <person name="Brawley S.H."/>
            <person name="Blouin N.A."/>
            <person name="Ficko-Blean E."/>
            <person name="Wheeler G.L."/>
            <person name="Lohr M."/>
            <person name="Goodson H.V."/>
            <person name="Jenkins J.W."/>
            <person name="Blaby-Haas C.E."/>
            <person name="Helliwell K.E."/>
            <person name="Chan C."/>
            <person name="Marriage T."/>
            <person name="Bhattacharya D."/>
            <person name="Klein A.S."/>
            <person name="Badis Y."/>
            <person name="Brodie J."/>
            <person name="Cao Y."/>
            <person name="Collen J."/>
            <person name="Dittami S.M."/>
            <person name="Gachon C.M."/>
            <person name="Green B.R."/>
            <person name="Karpowicz S."/>
            <person name="Kim J.W."/>
            <person name="Kudahl U."/>
            <person name="Lin S."/>
            <person name="Michel G."/>
            <person name="Mittag M."/>
            <person name="Olson B.J."/>
            <person name="Pangilinan J."/>
            <person name="Peng Y."/>
            <person name="Qiu H."/>
            <person name="Shu S."/>
            <person name="Singer J.T."/>
            <person name="Smith A.G."/>
            <person name="Sprecher B.N."/>
            <person name="Wagner V."/>
            <person name="Wang W."/>
            <person name="Wang Z.-Y."/>
            <person name="Yan J."/>
            <person name="Yarish C."/>
            <person name="Zoeuner-Riek S."/>
            <person name="Zhuang Y."/>
            <person name="Zou Y."/>
            <person name="Lindquist E.A."/>
            <person name="Grimwood J."/>
            <person name="Barry K."/>
            <person name="Rokhsar D.S."/>
            <person name="Schmutz J."/>
            <person name="Stiller J.W."/>
            <person name="Grossman A.R."/>
            <person name="Prochnik S.E."/>
        </authorList>
    </citation>
    <scope>NUCLEOTIDE SEQUENCE [LARGE SCALE GENOMIC DNA]</scope>
    <source>
        <strain evidence="3">4086291</strain>
    </source>
</reference>
<dbReference type="SUPFAM" id="SSF54373">
    <property type="entry name" value="FAD-linked reductases, C-terminal domain"/>
    <property type="match status" value="1"/>
</dbReference>
<dbReference type="PANTHER" id="PTHR10742:SF410">
    <property type="entry name" value="LYSINE-SPECIFIC HISTONE DEMETHYLASE 2"/>
    <property type="match status" value="1"/>
</dbReference>
<dbReference type="InterPro" id="IPR002937">
    <property type="entry name" value="Amino_oxidase"/>
</dbReference>
<gene>
    <name evidence="3" type="ORF">BU14_0431s0001</name>
</gene>
<dbReference type="EMBL" id="KV919058">
    <property type="protein sequence ID" value="OSX72477.1"/>
    <property type="molecule type" value="Genomic_DNA"/>
</dbReference>
<dbReference type="Proteomes" id="UP000218209">
    <property type="component" value="Unassembled WGS sequence"/>
</dbReference>
<dbReference type="SUPFAM" id="SSF51905">
    <property type="entry name" value="FAD/NAD(P)-binding domain"/>
    <property type="match status" value="1"/>
</dbReference>
<dbReference type="OrthoDB" id="2219495at2759"/>
<dbReference type="InterPro" id="IPR050281">
    <property type="entry name" value="Flavin_monoamine_oxidase"/>
</dbReference>
<dbReference type="InterPro" id="IPR036188">
    <property type="entry name" value="FAD/NAD-bd_sf"/>
</dbReference>
<proteinExistence type="predicted"/>
<evidence type="ECO:0000313" key="3">
    <source>
        <dbReference type="EMBL" id="OSX72477.1"/>
    </source>
</evidence>
<feature type="domain" description="Amine oxidase" evidence="2">
    <location>
        <begin position="139"/>
        <end position="333"/>
    </location>
</feature>
<keyword evidence="4" id="KW-1185">Reference proteome</keyword>
<name>A0A1X6NV63_PORUM</name>
<dbReference type="Gene3D" id="3.90.660.10">
    <property type="match status" value="1"/>
</dbReference>
<dbReference type="PANTHER" id="PTHR10742">
    <property type="entry name" value="FLAVIN MONOAMINE OXIDASE"/>
    <property type="match status" value="1"/>
</dbReference>
<protein>
    <recommendedName>
        <fullName evidence="2">Amine oxidase domain-containing protein</fullName>
    </recommendedName>
</protein>